<comment type="caution">
    <text evidence="1">The sequence shown here is derived from an EMBL/GenBank/DDBJ whole genome shotgun (WGS) entry which is preliminary data.</text>
</comment>
<feature type="non-terminal residue" evidence="1">
    <location>
        <position position="1"/>
    </location>
</feature>
<protein>
    <recommendedName>
        <fullName evidence="3">GHKL domain protein</fullName>
    </recommendedName>
</protein>
<organism evidence="1 2">
    <name type="scientific">Leptospira interrogans serovar Copenhageni str. LT2050</name>
    <dbReference type="NCBI Taxonomy" id="1001598"/>
    <lineage>
        <taxon>Bacteria</taxon>
        <taxon>Pseudomonadati</taxon>
        <taxon>Spirochaetota</taxon>
        <taxon>Spirochaetia</taxon>
        <taxon>Leptospirales</taxon>
        <taxon>Leptospiraceae</taxon>
        <taxon>Leptospira</taxon>
    </lineage>
</organism>
<evidence type="ECO:0008006" key="3">
    <source>
        <dbReference type="Google" id="ProtNLM"/>
    </source>
</evidence>
<sequence>GPKKNTFQRVNRNRVCGREFFFLGMALRNLVQNALDFQIQVQKLRFVVVKKMDFLFRSRRFWSWNSILCFGKNF</sequence>
<name>M3IPD9_LEPIT</name>
<dbReference type="AlphaFoldDB" id="M3IPD9"/>
<accession>M3IPD9</accession>
<evidence type="ECO:0000313" key="1">
    <source>
        <dbReference type="EMBL" id="EMG22477.1"/>
    </source>
</evidence>
<dbReference type="EMBL" id="AFMD02000208">
    <property type="protein sequence ID" value="EMG22477.1"/>
    <property type="molecule type" value="Genomic_DNA"/>
</dbReference>
<reference evidence="1 2" key="1">
    <citation type="submission" date="2013-02" db="EMBL/GenBank/DDBJ databases">
        <authorList>
            <person name="Harkins D.M."/>
            <person name="Durkin A.S."/>
            <person name="Brinkac L.M."/>
            <person name="Haft D.H."/>
            <person name="Selengut J.D."/>
            <person name="Sanka R."/>
            <person name="DePew J."/>
            <person name="Purushe J."/>
            <person name="Tulsiani S.M."/>
            <person name="Graham G.C."/>
            <person name="Burns M.-A."/>
            <person name="Dohnt M.F."/>
            <person name="Smythe L.D."/>
            <person name="McKay D.B."/>
            <person name="Craig S.B."/>
            <person name="Vinetz J.M."/>
            <person name="Sutton G.G."/>
            <person name="Nierman W.C."/>
            <person name="Fouts D.E."/>
        </authorList>
    </citation>
    <scope>NUCLEOTIDE SEQUENCE [LARGE SCALE GENOMIC DNA]</scope>
    <source>
        <strain evidence="1 2">LT2050</strain>
    </source>
</reference>
<dbReference type="Proteomes" id="UP000011778">
    <property type="component" value="Unassembled WGS sequence"/>
</dbReference>
<proteinExistence type="predicted"/>
<evidence type="ECO:0000313" key="2">
    <source>
        <dbReference type="Proteomes" id="UP000011778"/>
    </source>
</evidence>
<gene>
    <name evidence="1" type="ORF">LEP1GSC150_0929</name>
</gene>